<name>A0A4Q7ZFJ3_9ACTN</name>
<evidence type="ECO:0000256" key="1">
    <source>
        <dbReference type="SAM" id="MobiDB-lite"/>
    </source>
</evidence>
<proteinExistence type="predicted"/>
<dbReference type="Pfam" id="PF09250">
    <property type="entry name" value="Prim-Pol"/>
    <property type="match status" value="1"/>
</dbReference>
<protein>
    <submittedName>
        <fullName evidence="3">Bifunctional DNA primase/polymerase-like protein</fullName>
    </submittedName>
</protein>
<dbReference type="SMART" id="SM00943">
    <property type="entry name" value="Prim-Pol"/>
    <property type="match status" value="1"/>
</dbReference>
<dbReference type="InterPro" id="IPR036280">
    <property type="entry name" value="Multihaem_cyt_sf"/>
</dbReference>
<dbReference type="AlphaFoldDB" id="A0A4Q7ZFJ3"/>
<feature type="region of interest" description="Disordered" evidence="1">
    <location>
        <begin position="392"/>
        <end position="418"/>
    </location>
</feature>
<dbReference type="Proteomes" id="UP000292564">
    <property type="component" value="Unassembled WGS sequence"/>
</dbReference>
<dbReference type="OrthoDB" id="3218228at2"/>
<dbReference type="CDD" id="cd04859">
    <property type="entry name" value="Prim_Pol"/>
    <property type="match status" value="1"/>
</dbReference>
<comment type="caution">
    <text evidence="3">The sequence shown here is derived from an EMBL/GenBank/DDBJ whole genome shotgun (WGS) entry which is preliminary data.</text>
</comment>
<dbReference type="NCBIfam" id="NF041638">
    <property type="entry name" value="QRL_CxxC_CxxC"/>
    <property type="match status" value="1"/>
</dbReference>
<evidence type="ECO:0000313" key="4">
    <source>
        <dbReference type="Proteomes" id="UP000292564"/>
    </source>
</evidence>
<accession>A0A4Q7ZFJ3</accession>
<organism evidence="3 4">
    <name type="scientific">Krasilnikovia cinnamomea</name>
    <dbReference type="NCBI Taxonomy" id="349313"/>
    <lineage>
        <taxon>Bacteria</taxon>
        <taxon>Bacillati</taxon>
        <taxon>Actinomycetota</taxon>
        <taxon>Actinomycetes</taxon>
        <taxon>Micromonosporales</taxon>
        <taxon>Micromonosporaceae</taxon>
        <taxon>Krasilnikovia</taxon>
    </lineage>
</organism>
<dbReference type="SUPFAM" id="SSF56747">
    <property type="entry name" value="Prim-pol domain"/>
    <property type="match status" value="1"/>
</dbReference>
<reference evidence="3 4" key="1">
    <citation type="submission" date="2019-02" db="EMBL/GenBank/DDBJ databases">
        <title>Sequencing the genomes of 1000 actinobacteria strains.</title>
        <authorList>
            <person name="Klenk H.-P."/>
        </authorList>
    </citation>
    <scope>NUCLEOTIDE SEQUENCE [LARGE SCALE GENOMIC DNA]</scope>
    <source>
        <strain evidence="3 4">DSM 45162</strain>
    </source>
</reference>
<dbReference type="InterPro" id="IPR048142">
    <property type="entry name" value="QRL_CxxC_CxxC"/>
</dbReference>
<sequence length="418" mass="44916">MSRIRAAFHDPDGARHGGLPTYWWQGAPTGYATRRQLRNQGLRPGGQPIAAQILWSGVGGTRTDLARPKRTATPAQLAAVGKALLARRTCPACHQERPYYIRRSLGQCETCHDTPAPSTPHTREPTTMPANDLLTRALGLADRGWHVFPLRPDDKRPAVRDWETRATTDPDRIRRCWTAGPYGIGIACGPSGLVVIDLDTPKPDQTPPPEWTAPGIHSGADVLAVLCERAGQPYPGDTYTVTTGRGGTHFYFTHPTDGLDLRNTAGTLGWLIDTRAHGGYVVAAGSTASGRPYRLLHNARPRPLPDWLTSLLRPKPLPPQQPVRVAVPDGRRGAYLHAAVQASLDAIAEAKDGTLNKALYGAAVALGQLVAGGALDETTTADLLAQAAIRKGHPERGARNTIRSGFRTGANRPRSVAA</sequence>
<dbReference type="SUPFAM" id="SSF48695">
    <property type="entry name" value="Multiheme cytochromes"/>
    <property type="match status" value="1"/>
</dbReference>
<dbReference type="EMBL" id="SHKY01000001">
    <property type="protein sequence ID" value="RZU48865.1"/>
    <property type="molecule type" value="Genomic_DNA"/>
</dbReference>
<evidence type="ECO:0000313" key="3">
    <source>
        <dbReference type="EMBL" id="RZU48865.1"/>
    </source>
</evidence>
<gene>
    <name evidence="3" type="ORF">EV385_0594</name>
</gene>
<dbReference type="InterPro" id="IPR015330">
    <property type="entry name" value="DNA_primase/pol_bifunc_N"/>
</dbReference>
<evidence type="ECO:0000259" key="2">
    <source>
        <dbReference type="SMART" id="SM00943"/>
    </source>
</evidence>
<feature type="domain" description="DNA primase/polymerase bifunctional N-terminal" evidence="2">
    <location>
        <begin position="137"/>
        <end position="308"/>
    </location>
</feature>
<dbReference type="Gene3D" id="3.30.720.160">
    <property type="entry name" value="Bifunctional DNA primase/polymerase, N-terminal"/>
    <property type="match status" value="1"/>
</dbReference>
<keyword evidence="4" id="KW-1185">Reference proteome</keyword>